<sequence length="562" mass="63515">MSSPENQDEQSDKVQTDDSRIPTKAAIDQPLSPLDQIRTGPPSSGANHLSDHINSMDEEHQSAALPGCNRGPRRVDDPSLCSLPPLKKRKLERLPSPDGSNPEKSGPSAGLLCVECSQLDFSGVLKHIKELRQQKRFSMRSVVVANVGHRFRQTRKTDCPLCLMLFASRTQASTPSMREAEEDYDELRAKSFVSASNLFDCNGPNQDMRATDDSLCLRLRRTTPAWPIAIHVCTSKDISEFRIRFPIEDSSDSKPFVALSYVWGGSSATHRERKDESGRRLVASSLPATISDAITVTRGLGYQYLWIDKFCIDQDNSEVKHDQIKQMGAIYEQAELTIIAAAGIDENHGLPGVGRTPRPSQWIAQFHGADVIWTPDPHYSIRSSKWSTRGWTFQEGLLSRRRLVFTEDQVYFECKAMNCFESIQSPLDDMHIEDKSRMQQRLRAGVFGRNARAPFGHLDRPDLGSSGRVLQYQMAVEDYSARDLRYDADILNAFRGIERDFSRKNTMRGFYGILYPKFESPLGSAYFYHTIAWRHTRSCWGESRAPPRRRPGKEGSGILYFP</sequence>
<dbReference type="EMBL" id="QJNS01000257">
    <property type="protein sequence ID" value="RYO81239.1"/>
    <property type="molecule type" value="Genomic_DNA"/>
</dbReference>
<reference evidence="3 4" key="1">
    <citation type="submission" date="2018-06" db="EMBL/GenBank/DDBJ databases">
        <title>Complete Genomes of Monosporascus.</title>
        <authorList>
            <person name="Robinson A.J."/>
            <person name="Natvig D.O."/>
        </authorList>
    </citation>
    <scope>NUCLEOTIDE SEQUENCE [LARGE SCALE GENOMIC DNA]</scope>
    <source>
        <strain evidence="3 4">CBS 609.92</strain>
    </source>
</reference>
<comment type="caution">
    <text evidence="3">The sequence shown here is derived from an EMBL/GenBank/DDBJ whole genome shotgun (WGS) entry which is preliminary data.</text>
</comment>
<dbReference type="PANTHER" id="PTHR33112">
    <property type="entry name" value="DOMAIN PROTEIN, PUTATIVE-RELATED"/>
    <property type="match status" value="1"/>
</dbReference>
<evidence type="ECO:0000313" key="3">
    <source>
        <dbReference type="EMBL" id="RYO81239.1"/>
    </source>
</evidence>
<organism evidence="3 4">
    <name type="scientific">Monosporascus cannonballus</name>
    <dbReference type="NCBI Taxonomy" id="155416"/>
    <lineage>
        <taxon>Eukaryota</taxon>
        <taxon>Fungi</taxon>
        <taxon>Dikarya</taxon>
        <taxon>Ascomycota</taxon>
        <taxon>Pezizomycotina</taxon>
        <taxon>Sordariomycetes</taxon>
        <taxon>Xylariomycetidae</taxon>
        <taxon>Xylariales</taxon>
        <taxon>Xylariales incertae sedis</taxon>
        <taxon>Monosporascus</taxon>
    </lineage>
</organism>
<gene>
    <name evidence="3" type="ORF">DL762_007237</name>
</gene>
<dbReference type="PANTHER" id="PTHR33112:SF1">
    <property type="entry name" value="HETEROKARYON INCOMPATIBILITY DOMAIN-CONTAINING PROTEIN"/>
    <property type="match status" value="1"/>
</dbReference>
<feature type="domain" description="Heterokaryon incompatibility" evidence="2">
    <location>
        <begin position="256"/>
        <end position="395"/>
    </location>
</feature>
<dbReference type="Proteomes" id="UP000294003">
    <property type="component" value="Unassembled WGS sequence"/>
</dbReference>
<feature type="compositionally biased region" description="Basic and acidic residues" evidence="1">
    <location>
        <begin position="49"/>
        <end position="61"/>
    </location>
</feature>
<evidence type="ECO:0000256" key="1">
    <source>
        <dbReference type="SAM" id="MobiDB-lite"/>
    </source>
</evidence>
<feature type="region of interest" description="Disordered" evidence="1">
    <location>
        <begin position="542"/>
        <end position="562"/>
    </location>
</feature>
<name>A0ABY0GZT2_9PEZI</name>
<dbReference type="InterPro" id="IPR010730">
    <property type="entry name" value="HET"/>
</dbReference>
<accession>A0ABY0GZT2</accession>
<proteinExistence type="predicted"/>
<dbReference type="Pfam" id="PF06985">
    <property type="entry name" value="HET"/>
    <property type="match status" value="1"/>
</dbReference>
<evidence type="ECO:0000313" key="4">
    <source>
        <dbReference type="Proteomes" id="UP000294003"/>
    </source>
</evidence>
<protein>
    <recommendedName>
        <fullName evidence="2">Heterokaryon incompatibility domain-containing protein</fullName>
    </recommendedName>
</protein>
<feature type="region of interest" description="Disordered" evidence="1">
    <location>
        <begin position="1"/>
        <end position="107"/>
    </location>
</feature>
<keyword evidence="4" id="KW-1185">Reference proteome</keyword>
<feature type="compositionally biased region" description="Basic and acidic residues" evidence="1">
    <location>
        <begin position="10"/>
        <end position="21"/>
    </location>
</feature>
<evidence type="ECO:0000259" key="2">
    <source>
        <dbReference type="Pfam" id="PF06985"/>
    </source>
</evidence>